<feature type="transmembrane region" description="Helical" evidence="6">
    <location>
        <begin position="321"/>
        <end position="338"/>
    </location>
</feature>
<gene>
    <name evidence="8" type="ORF">NDR86_22880</name>
</gene>
<dbReference type="Pfam" id="PF00083">
    <property type="entry name" value="Sugar_tr"/>
    <property type="match status" value="1"/>
</dbReference>
<evidence type="ECO:0000256" key="4">
    <source>
        <dbReference type="ARBA" id="ARBA00022989"/>
    </source>
</evidence>
<evidence type="ECO:0000256" key="2">
    <source>
        <dbReference type="ARBA" id="ARBA00022448"/>
    </source>
</evidence>
<comment type="subcellular location">
    <subcellularLocation>
        <location evidence="1">Cell membrane</location>
        <topology evidence="1">Multi-pass membrane protein</topology>
    </subcellularLocation>
</comment>
<feature type="transmembrane region" description="Helical" evidence="6">
    <location>
        <begin position="53"/>
        <end position="75"/>
    </location>
</feature>
<keyword evidence="4 6" id="KW-1133">Transmembrane helix</keyword>
<feature type="transmembrane region" description="Helical" evidence="6">
    <location>
        <begin position="107"/>
        <end position="130"/>
    </location>
</feature>
<feature type="transmembrane region" description="Helical" evidence="6">
    <location>
        <begin position="172"/>
        <end position="189"/>
    </location>
</feature>
<evidence type="ECO:0000313" key="8">
    <source>
        <dbReference type="EMBL" id="MCM6776335.1"/>
    </source>
</evidence>
<feature type="transmembrane region" description="Helical" evidence="6">
    <location>
        <begin position="82"/>
        <end position="101"/>
    </location>
</feature>
<dbReference type="InterPro" id="IPR036259">
    <property type="entry name" value="MFS_trans_sf"/>
</dbReference>
<dbReference type="PANTHER" id="PTHR23511">
    <property type="entry name" value="SYNAPTIC VESICLE GLYCOPROTEIN 2"/>
    <property type="match status" value="1"/>
</dbReference>
<reference evidence="8" key="1">
    <citation type="submission" date="2022-06" db="EMBL/GenBank/DDBJ databases">
        <title>Novel species in genus nocardia.</title>
        <authorList>
            <person name="Li F."/>
        </authorList>
    </citation>
    <scope>NUCLEOTIDE SEQUENCE</scope>
    <source>
        <strain evidence="8">CDC141</strain>
    </source>
</reference>
<dbReference type="GO" id="GO:0022857">
    <property type="term" value="F:transmembrane transporter activity"/>
    <property type="evidence" value="ECO:0007669"/>
    <property type="project" value="InterPro"/>
</dbReference>
<comment type="caution">
    <text evidence="8">The sequence shown here is derived from an EMBL/GenBank/DDBJ whole genome shotgun (WGS) entry which is preliminary data.</text>
</comment>
<organism evidence="8 9">
    <name type="scientific">Nocardia pulmonis</name>
    <dbReference type="NCBI Taxonomy" id="2951408"/>
    <lineage>
        <taxon>Bacteria</taxon>
        <taxon>Bacillati</taxon>
        <taxon>Actinomycetota</taxon>
        <taxon>Actinomycetes</taxon>
        <taxon>Mycobacteriales</taxon>
        <taxon>Nocardiaceae</taxon>
        <taxon>Nocardia</taxon>
    </lineage>
</organism>
<dbReference type="Gene3D" id="1.20.1250.20">
    <property type="entry name" value="MFS general substrate transporter like domains"/>
    <property type="match status" value="1"/>
</dbReference>
<dbReference type="RefSeq" id="WP_251914644.1">
    <property type="nucleotide sequence ID" value="NZ_JAMRXG010000010.1"/>
</dbReference>
<dbReference type="InterPro" id="IPR005828">
    <property type="entry name" value="MFS_sugar_transport-like"/>
</dbReference>
<dbReference type="CDD" id="cd17316">
    <property type="entry name" value="MFS_SV2_like"/>
    <property type="match status" value="1"/>
</dbReference>
<feature type="transmembrane region" description="Helical" evidence="6">
    <location>
        <begin position="375"/>
        <end position="399"/>
    </location>
</feature>
<keyword evidence="9" id="KW-1185">Reference proteome</keyword>
<dbReference type="GO" id="GO:0005886">
    <property type="term" value="C:plasma membrane"/>
    <property type="evidence" value="ECO:0007669"/>
    <property type="project" value="UniProtKB-SubCell"/>
</dbReference>
<keyword evidence="5 6" id="KW-0472">Membrane</keyword>
<keyword evidence="3 6" id="KW-0812">Transmembrane</keyword>
<feature type="domain" description="Major facilitator superfamily (MFS) profile" evidence="7">
    <location>
        <begin position="17"/>
        <end position="434"/>
    </location>
</feature>
<dbReference type="SUPFAM" id="SSF103473">
    <property type="entry name" value="MFS general substrate transporter"/>
    <property type="match status" value="1"/>
</dbReference>
<dbReference type="InterPro" id="IPR020846">
    <property type="entry name" value="MFS_dom"/>
</dbReference>
<dbReference type="AlphaFoldDB" id="A0A9X2IZR0"/>
<feature type="transmembrane region" description="Helical" evidence="6">
    <location>
        <begin position="411"/>
        <end position="430"/>
    </location>
</feature>
<evidence type="ECO:0000256" key="6">
    <source>
        <dbReference type="SAM" id="Phobius"/>
    </source>
</evidence>
<feature type="transmembrane region" description="Helical" evidence="6">
    <location>
        <begin position="252"/>
        <end position="271"/>
    </location>
</feature>
<feature type="transmembrane region" description="Helical" evidence="6">
    <location>
        <begin position="291"/>
        <end position="309"/>
    </location>
</feature>
<evidence type="ECO:0000256" key="3">
    <source>
        <dbReference type="ARBA" id="ARBA00022692"/>
    </source>
</evidence>
<evidence type="ECO:0000256" key="1">
    <source>
        <dbReference type="ARBA" id="ARBA00004651"/>
    </source>
</evidence>
<evidence type="ECO:0000313" key="9">
    <source>
        <dbReference type="Proteomes" id="UP001139157"/>
    </source>
</evidence>
<feature type="transmembrane region" description="Helical" evidence="6">
    <location>
        <begin position="142"/>
        <end position="166"/>
    </location>
</feature>
<evidence type="ECO:0000256" key="5">
    <source>
        <dbReference type="ARBA" id="ARBA00023136"/>
    </source>
</evidence>
<name>A0A9X2IZR0_9NOCA</name>
<accession>A0A9X2IZR0</accession>
<protein>
    <submittedName>
        <fullName evidence="8">MFS transporter</fullName>
    </submittedName>
</protein>
<dbReference type="EMBL" id="JAMRXG010000010">
    <property type="protein sequence ID" value="MCM6776335.1"/>
    <property type="molecule type" value="Genomic_DNA"/>
</dbReference>
<feature type="transmembrane region" description="Helical" evidence="6">
    <location>
        <begin position="344"/>
        <end position="363"/>
    </location>
</feature>
<dbReference type="PANTHER" id="PTHR23511:SF14">
    <property type="entry name" value="METABOLITE TRANSPORT PROTEIN YAAU-RELATED"/>
    <property type="match status" value="1"/>
</dbReference>
<sequence>MSTVIDDAPFTSFHRWLTVACSGGPLLDGYILSIVGTALIGMKSELALSTSEIQLIGAAALLGMFVGGALFGVLTDKIGREVMYTADLVVMAVCSVASFWVEATWMLVVLRFILGMAVAADYPIATSLLAEWLPVKQRGKLLGLQIVAWYAGAVLAYVVGYLALTFGGAGSWRWQLASSALLCVFFLVIRQNTAPESPRWLAQHGKAAEAAEMVEKFLRVRIEPQELIEGNADEARKHGSIRELFGPLYRKRMLFCCGFFLCQVAVLFAMLTFGPQILAAFGLPEGTWMDTLGTALISLVFLIGCLPAMRLIDTIGRRPTIIWSFGLMVLPVLFIGIWPGMPTALAFGLLCLYAFFCGGPNVLDWTYPNELFPTHIRATAVGIATSASRIGAALGTYLLPWSLDHQGLGATMLYAAALTAVGLGICVWGAPETKGRKLEAAGGPVSAAPAAS</sequence>
<proteinExistence type="predicted"/>
<dbReference type="PROSITE" id="PS50850">
    <property type="entry name" value="MFS"/>
    <property type="match status" value="1"/>
</dbReference>
<keyword evidence="2" id="KW-0813">Transport</keyword>
<dbReference type="Proteomes" id="UP001139157">
    <property type="component" value="Unassembled WGS sequence"/>
</dbReference>
<evidence type="ECO:0000259" key="7">
    <source>
        <dbReference type="PROSITE" id="PS50850"/>
    </source>
</evidence>